<dbReference type="EMBL" id="KV784410">
    <property type="protein sequence ID" value="OEU06402.1"/>
    <property type="molecule type" value="Genomic_DNA"/>
</dbReference>
<name>A0A1E7EKJ1_9STRA</name>
<organism evidence="2 3">
    <name type="scientific">Fragilariopsis cylindrus CCMP1102</name>
    <dbReference type="NCBI Taxonomy" id="635003"/>
    <lineage>
        <taxon>Eukaryota</taxon>
        <taxon>Sar</taxon>
        <taxon>Stramenopiles</taxon>
        <taxon>Ochrophyta</taxon>
        <taxon>Bacillariophyta</taxon>
        <taxon>Bacillariophyceae</taxon>
        <taxon>Bacillariophycidae</taxon>
        <taxon>Bacillariales</taxon>
        <taxon>Bacillariaceae</taxon>
        <taxon>Fragilariopsis</taxon>
    </lineage>
</organism>
<evidence type="ECO:0000313" key="2">
    <source>
        <dbReference type="EMBL" id="OEU06402.1"/>
    </source>
</evidence>
<proteinExistence type="predicted"/>
<dbReference type="AlphaFoldDB" id="A0A1E7EKJ1"/>
<keyword evidence="1" id="KW-0472">Membrane</keyword>
<sequence>MMDAGKGKILAIIVSVLALISSLKWLLAMLASGIVDHNSMKKVKEMTQQKSSIPIEKQHYTANDQPAQTKVTRRVPARKHALPKRMINTPLTNIFVRTKTGMFLVFLSKDVYAMTCANIVIYLCISMPRLLLVPTTDDNVQKSKIKASLGPHFYVYQNFTLINVVIYWIEPVFLLE</sequence>
<feature type="transmembrane region" description="Helical" evidence="1">
    <location>
        <begin position="153"/>
        <end position="169"/>
    </location>
</feature>
<accession>A0A1E7EKJ1</accession>
<reference evidence="2 3" key="1">
    <citation type="submission" date="2016-09" db="EMBL/GenBank/DDBJ databases">
        <title>Extensive genetic diversity and differential bi-allelic expression allows diatom success in the polar Southern Ocean.</title>
        <authorList>
            <consortium name="DOE Joint Genome Institute"/>
            <person name="Mock T."/>
            <person name="Otillar R.P."/>
            <person name="Strauss J."/>
            <person name="Dupont C."/>
            <person name="Frickenhaus S."/>
            <person name="Maumus F."/>
            <person name="Mcmullan M."/>
            <person name="Sanges R."/>
            <person name="Schmutz J."/>
            <person name="Toseland A."/>
            <person name="Valas R."/>
            <person name="Veluchamy A."/>
            <person name="Ward B.J."/>
            <person name="Allen A."/>
            <person name="Barry K."/>
            <person name="Falciatore A."/>
            <person name="Ferrante M."/>
            <person name="Fortunato A.E."/>
            <person name="Gloeckner G."/>
            <person name="Gruber A."/>
            <person name="Hipkin R."/>
            <person name="Janech M."/>
            <person name="Kroth P."/>
            <person name="Leese F."/>
            <person name="Lindquist E."/>
            <person name="Lyon B.R."/>
            <person name="Martin J."/>
            <person name="Mayer C."/>
            <person name="Parker M."/>
            <person name="Quesneville H."/>
            <person name="Raymond J."/>
            <person name="Uhlig C."/>
            <person name="Valentin K.U."/>
            <person name="Worden A.Z."/>
            <person name="Armbrust E.V."/>
            <person name="Bowler C."/>
            <person name="Green B."/>
            <person name="Moulton V."/>
            <person name="Van Oosterhout C."/>
            <person name="Grigoriev I."/>
        </authorList>
    </citation>
    <scope>NUCLEOTIDE SEQUENCE [LARGE SCALE GENOMIC DNA]</scope>
    <source>
        <strain evidence="2 3">CCMP1102</strain>
    </source>
</reference>
<keyword evidence="1" id="KW-1133">Transmembrane helix</keyword>
<dbReference type="Proteomes" id="UP000095751">
    <property type="component" value="Unassembled WGS sequence"/>
</dbReference>
<evidence type="ECO:0000313" key="3">
    <source>
        <dbReference type="Proteomes" id="UP000095751"/>
    </source>
</evidence>
<dbReference type="InParanoid" id="A0A1E7EKJ1"/>
<keyword evidence="1" id="KW-0812">Transmembrane</keyword>
<gene>
    <name evidence="2" type="ORF">FRACYDRAFT_254729</name>
</gene>
<protein>
    <submittedName>
        <fullName evidence="2">Uncharacterized protein</fullName>
    </submittedName>
</protein>
<feature type="transmembrane region" description="Helical" evidence="1">
    <location>
        <begin position="9"/>
        <end position="35"/>
    </location>
</feature>
<dbReference type="KEGG" id="fcy:FRACYDRAFT_254729"/>
<keyword evidence="3" id="KW-1185">Reference proteome</keyword>
<feature type="transmembrane region" description="Helical" evidence="1">
    <location>
        <begin position="111"/>
        <end position="132"/>
    </location>
</feature>
<evidence type="ECO:0000256" key="1">
    <source>
        <dbReference type="SAM" id="Phobius"/>
    </source>
</evidence>